<name>A0A5C9A3R0_9GAMM</name>
<proteinExistence type="predicted"/>
<dbReference type="RefSeq" id="WP_148067319.1">
    <property type="nucleotide sequence ID" value="NZ_VRZA01000002.1"/>
</dbReference>
<dbReference type="SUPFAM" id="SSF53850">
    <property type="entry name" value="Periplasmic binding protein-like II"/>
    <property type="match status" value="1"/>
</dbReference>
<dbReference type="Proteomes" id="UP000321039">
    <property type="component" value="Unassembled WGS sequence"/>
</dbReference>
<accession>A0A5C9A3R0</accession>
<comment type="caution">
    <text evidence="1">The sequence shown here is derived from an EMBL/GenBank/DDBJ whole genome shotgun (WGS) entry which is preliminary data.</text>
</comment>
<gene>
    <name evidence="1" type="ORF">FV139_05845</name>
</gene>
<evidence type="ECO:0000313" key="1">
    <source>
        <dbReference type="EMBL" id="TXS95408.1"/>
    </source>
</evidence>
<evidence type="ECO:0000313" key="2">
    <source>
        <dbReference type="Proteomes" id="UP000321039"/>
    </source>
</evidence>
<reference evidence="1 2" key="1">
    <citation type="submission" date="2019-08" db="EMBL/GenBank/DDBJ databases">
        <title>Parahaliea maris sp. nov., isolated from the surface seawater.</title>
        <authorList>
            <person name="Liu Y."/>
        </authorList>
    </citation>
    <scope>NUCLEOTIDE SEQUENCE [LARGE SCALE GENOMIC DNA]</scope>
    <source>
        <strain evidence="1 2">HSLHS9</strain>
    </source>
</reference>
<protein>
    <submittedName>
        <fullName evidence="1">Uncharacterized protein</fullName>
    </submittedName>
</protein>
<dbReference type="AlphaFoldDB" id="A0A5C9A3R0"/>
<organism evidence="1 2">
    <name type="scientific">Parahaliea maris</name>
    <dbReference type="NCBI Taxonomy" id="2716870"/>
    <lineage>
        <taxon>Bacteria</taxon>
        <taxon>Pseudomonadati</taxon>
        <taxon>Pseudomonadota</taxon>
        <taxon>Gammaproteobacteria</taxon>
        <taxon>Cellvibrionales</taxon>
        <taxon>Halieaceae</taxon>
        <taxon>Parahaliea</taxon>
    </lineage>
</organism>
<keyword evidence="2" id="KW-1185">Reference proteome</keyword>
<sequence length="283" mass="31457">MQLPLPVNNKLQYFLLLALLALGLAVLSVILSTPRVGALVLSEYQSVSCTTGAAAGKDNLQILTLTDAYVEELATATCAGEAVARDYSDVTISWRPRSFLSGKDILEGRYDLFWNREHLVLGMVPEFFDYYQPLLETPSYAVYWFSRGGLPEMTREYLEGKVVGLLDDPSSQTFYQRPMNALHEAGIELTDQQLRLYPDPHALYRAFTTGEVDIISGPIFLAERFQLAYEHQLLIEDRVTSGTWYVNRRLVGSGVECDLLAALGVTNPLLIGDPLVAEGIQCP</sequence>
<dbReference type="EMBL" id="VRZA01000002">
    <property type="protein sequence ID" value="TXS95408.1"/>
    <property type="molecule type" value="Genomic_DNA"/>
</dbReference>